<evidence type="ECO:0000256" key="4">
    <source>
        <dbReference type="ARBA" id="ARBA00023125"/>
    </source>
</evidence>
<dbReference type="PANTHER" id="PTHR43133:SF8">
    <property type="entry name" value="RNA POLYMERASE SIGMA FACTOR HI_1459-RELATED"/>
    <property type="match status" value="1"/>
</dbReference>
<dbReference type="InterPro" id="IPR039425">
    <property type="entry name" value="RNA_pol_sigma-70-like"/>
</dbReference>
<reference evidence="10 11" key="1">
    <citation type="submission" date="2020-08" db="EMBL/GenBank/DDBJ databases">
        <title>Sequencing the genomes of 1000 actinobacteria strains.</title>
        <authorList>
            <person name="Klenk H.-P."/>
        </authorList>
    </citation>
    <scope>NUCLEOTIDE SEQUENCE [LARGE SCALE GENOMIC DNA]</scope>
    <source>
        <strain evidence="10 11">DSM 105498</strain>
    </source>
</reference>
<dbReference type="PANTHER" id="PTHR43133">
    <property type="entry name" value="RNA POLYMERASE ECF-TYPE SIGMA FACTO"/>
    <property type="match status" value="1"/>
</dbReference>
<dbReference type="InterPro" id="IPR036388">
    <property type="entry name" value="WH-like_DNA-bd_sf"/>
</dbReference>
<evidence type="ECO:0000256" key="2">
    <source>
        <dbReference type="ARBA" id="ARBA00023015"/>
    </source>
</evidence>
<dbReference type="Gene3D" id="1.10.10.1320">
    <property type="entry name" value="Anti-sigma factor, zinc-finger domain"/>
    <property type="match status" value="1"/>
</dbReference>
<feature type="compositionally biased region" description="Pro residues" evidence="6">
    <location>
        <begin position="396"/>
        <end position="405"/>
    </location>
</feature>
<feature type="transmembrane region" description="Helical" evidence="7">
    <location>
        <begin position="279"/>
        <end position="300"/>
    </location>
</feature>
<dbReference type="Proteomes" id="UP000589626">
    <property type="component" value="Unassembled WGS sequence"/>
</dbReference>
<dbReference type="SUPFAM" id="SSF88659">
    <property type="entry name" value="Sigma3 and sigma4 domains of RNA polymerase sigma factors"/>
    <property type="match status" value="1"/>
</dbReference>
<accession>A0A7W4VV18</accession>
<evidence type="ECO:0000256" key="6">
    <source>
        <dbReference type="SAM" id="MobiDB-lite"/>
    </source>
</evidence>
<dbReference type="Gene3D" id="1.10.1740.10">
    <property type="match status" value="1"/>
</dbReference>
<keyword evidence="7" id="KW-1133">Transmembrane helix</keyword>
<keyword evidence="7" id="KW-0472">Membrane</keyword>
<evidence type="ECO:0000313" key="10">
    <source>
        <dbReference type="EMBL" id="MBB3042279.1"/>
    </source>
</evidence>
<evidence type="ECO:0000313" key="11">
    <source>
        <dbReference type="Proteomes" id="UP000589626"/>
    </source>
</evidence>
<keyword evidence="3" id="KW-0731">Sigma factor</keyword>
<keyword evidence="4" id="KW-0238">DNA-binding</keyword>
<organism evidence="10 11">
    <name type="scientific">Nocardioides soli</name>
    <dbReference type="NCBI Taxonomy" id="1036020"/>
    <lineage>
        <taxon>Bacteria</taxon>
        <taxon>Bacillati</taxon>
        <taxon>Actinomycetota</taxon>
        <taxon>Actinomycetes</taxon>
        <taxon>Propionibacteriales</taxon>
        <taxon>Nocardioidaceae</taxon>
        <taxon>Nocardioides</taxon>
    </lineage>
</organism>
<feature type="compositionally biased region" description="Low complexity" evidence="6">
    <location>
        <begin position="373"/>
        <end position="395"/>
    </location>
</feature>
<dbReference type="GO" id="GO:0003677">
    <property type="term" value="F:DNA binding"/>
    <property type="evidence" value="ECO:0007669"/>
    <property type="project" value="UniProtKB-KW"/>
</dbReference>
<dbReference type="GO" id="GO:0016987">
    <property type="term" value="F:sigma factor activity"/>
    <property type="evidence" value="ECO:0007669"/>
    <property type="project" value="UniProtKB-KW"/>
</dbReference>
<feature type="region of interest" description="Disordered" evidence="6">
    <location>
        <begin position="305"/>
        <end position="445"/>
    </location>
</feature>
<comment type="similarity">
    <text evidence="1">Belongs to the sigma-70 factor family. ECF subfamily.</text>
</comment>
<dbReference type="EMBL" id="JACHWR010000001">
    <property type="protein sequence ID" value="MBB3042279.1"/>
    <property type="molecule type" value="Genomic_DNA"/>
</dbReference>
<protein>
    <submittedName>
        <fullName evidence="10">RNA polymerase sigma factor (Sigma-70 family)</fullName>
    </submittedName>
</protein>
<dbReference type="InterPro" id="IPR027383">
    <property type="entry name" value="Znf_put"/>
</dbReference>
<keyword evidence="11" id="KW-1185">Reference proteome</keyword>
<evidence type="ECO:0000256" key="5">
    <source>
        <dbReference type="ARBA" id="ARBA00023163"/>
    </source>
</evidence>
<evidence type="ECO:0000256" key="3">
    <source>
        <dbReference type="ARBA" id="ARBA00023082"/>
    </source>
</evidence>
<name>A0A7W4VV18_9ACTN</name>
<keyword evidence="5" id="KW-0804">Transcription</keyword>
<dbReference type="Gene3D" id="1.10.10.10">
    <property type="entry name" value="Winged helix-like DNA-binding domain superfamily/Winged helix DNA-binding domain"/>
    <property type="match status" value="1"/>
</dbReference>
<feature type="domain" description="Putative zinc-finger" evidence="9">
    <location>
        <begin position="191"/>
        <end position="224"/>
    </location>
</feature>
<feature type="domain" description="RNA polymerase sigma-70 region 2" evidence="8">
    <location>
        <begin position="30"/>
        <end position="97"/>
    </location>
</feature>
<dbReference type="AlphaFoldDB" id="A0A7W4VV18"/>
<dbReference type="InterPro" id="IPR013324">
    <property type="entry name" value="RNA_pol_sigma_r3/r4-like"/>
</dbReference>
<dbReference type="SUPFAM" id="SSF88946">
    <property type="entry name" value="Sigma2 domain of RNA polymerase sigma factors"/>
    <property type="match status" value="1"/>
</dbReference>
<evidence type="ECO:0000259" key="8">
    <source>
        <dbReference type="Pfam" id="PF04542"/>
    </source>
</evidence>
<sequence length="555" mass="58277">MTAFLERESASDLDLISAARSGDDEAVAELYVRHHDAAARYARGLADPTTAEDLVAEAFAKLLESIRAGGGPSVAFRPYLLRTVHNVYVNHVRRDSRHAWVEDADELDAPLPDATEQRQESVVLANAFAALPERWQAVLWHTAVEGEDHETVGRLLGLKANAVAALAFRSREGLRSAYLEAHLGAVRDEACRPFRDQLAPYVRGRVRGRRRQRLEEHLAGCPDCTAGFLELNALGTDLGAVLAPALLGASAAAYVGTTAGAGTGVGVGLFGGRGLRTSLAVAGAVAAVAALAGIGFALLAQGDEPDDTISAGPPGQSAGTVPAPEASAPSASPTSASAESTITFPPPAEATAPALVPTRTPAPSTRPDPRPTSEPSTTPSPTARPSSSPTPTATPTSPPVVPPALEPSETPTETPKETPTETPTETPPVDPKTQEDLAIGSGSHTYYGPHHHVQMSVAALLDPTVITLRVHRLESFWVHDESSYLPMAEPDSPCVQRHIDGDLSELTCRISVSPPRQGIFAIDLVVAGELDVVARVSAADNADPNPDNDELEFRS</sequence>
<dbReference type="NCBIfam" id="TIGR02937">
    <property type="entry name" value="sigma70-ECF"/>
    <property type="match status" value="1"/>
</dbReference>
<keyword evidence="7" id="KW-0812">Transmembrane</keyword>
<dbReference type="Pfam" id="PF13490">
    <property type="entry name" value="zf-HC2"/>
    <property type="match status" value="1"/>
</dbReference>
<dbReference type="InterPro" id="IPR013325">
    <property type="entry name" value="RNA_pol_sigma_r2"/>
</dbReference>
<keyword evidence="2" id="KW-0805">Transcription regulation</keyword>
<evidence type="ECO:0000256" key="1">
    <source>
        <dbReference type="ARBA" id="ARBA00010641"/>
    </source>
</evidence>
<evidence type="ECO:0000256" key="7">
    <source>
        <dbReference type="SAM" id="Phobius"/>
    </source>
</evidence>
<dbReference type="InterPro" id="IPR041916">
    <property type="entry name" value="Anti_sigma_zinc_sf"/>
</dbReference>
<proteinExistence type="inferred from homology"/>
<feature type="compositionally biased region" description="Low complexity" evidence="6">
    <location>
        <begin position="322"/>
        <end position="363"/>
    </location>
</feature>
<evidence type="ECO:0000259" key="9">
    <source>
        <dbReference type="Pfam" id="PF13490"/>
    </source>
</evidence>
<dbReference type="RefSeq" id="WP_183592086.1">
    <property type="nucleotide sequence ID" value="NZ_JACHWR010000001.1"/>
</dbReference>
<dbReference type="InterPro" id="IPR007627">
    <property type="entry name" value="RNA_pol_sigma70_r2"/>
</dbReference>
<gene>
    <name evidence="10" type="ORF">FHU40_002080</name>
</gene>
<dbReference type="Pfam" id="PF04542">
    <property type="entry name" value="Sigma70_r2"/>
    <property type="match status" value="1"/>
</dbReference>
<dbReference type="GO" id="GO:0006352">
    <property type="term" value="P:DNA-templated transcription initiation"/>
    <property type="evidence" value="ECO:0007669"/>
    <property type="project" value="InterPro"/>
</dbReference>
<dbReference type="InterPro" id="IPR014284">
    <property type="entry name" value="RNA_pol_sigma-70_dom"/>
</dbReference>
<comment type="caution">
    <text evidence="10">The sequence shown here is derived from an EMBL/GenBank/DDBJ whole genome shotgun (WGS) entry which is preliminary data.</text>
</comment>